<dbReference type="InterPro" id="IPR013078">
    <property type="entry name" value="His_Pase_superF_clade-1"/>
</dbReference>
<evidence type="ECO:0000313" key="1">
    <source>
        <dbReference type="EMBL" id="ATZ07894.1"/>
    </source>
</evidence>
<dbReference type="SUPFAM" id="SSF53254">
    <property type="entry name" value="Phosphoglycerate mutase-like"/>
    <property type="match status" value="1"/>
</dbReference>
<dbReference type="Gene3D" id="3.40.50.1240">
    <property type="entry name" value="Phosphoglycerate mutase-like"/>
    <property type="match status" value="1"/>
</dbReference>
<dbReference type="InterPro" id="IPR029033">
    <property type="entry name" value="His_PPase_superfam"/>
</dbReference>
<organism evidence="1 2">
    <name type="scientific">Corynebacterium striatum</name>
    <dbReference type="NCBI Taxonomy" id="43770"/>
    <lineage>
        <taxon>Bacteria</taxon>
        <taxon>Bacillati</taxon>
        <taxon>Actinomycetota</taxon>
        <taxon>Actinomycetes</taxon>
        <taxon>Mycobacteriales</taxon>
        <taxon>Corynebacteriaceae</taxon>
        <taxon>Corynebacterium</taxon>
    </lineage>
</organism>
<dbReference type="CDD" id="cd07067">
    <property type="entry name" value="HP_PGM_like"/>
    <property type="match status" value="1"/>
</dbReference>
<dbReference type="SMART" id="SM00855">
    <property type="entry name" value="PGAM"/>
    <property type="match status" value="1"/>
</dbReference>
<evidence type="ECO:0000313" key="2">
    <source>
        <dbReference type="Proteomes" id="UP000231994"/>
    </source>
</evidence>
<proteinExistence type="predicted"/>
<protein>
    <recommendedName>
        <fullName evidence="3">Histidine phosphatase family protein</fullName>
    </recommendedName>
</protein>
<dbReference type="Proteomes" id="UP000231994">
    <property type="component" value="Chromosome"/>
</dbReference>
<accession>A0ABC8CIJ4</accession>
<evidence type="ECO:0008006" key="3">
    <source>
        <dbReference type="Google" id="ProtNLM"/>
    </source>
</evidence>
<name>A0ABC8CIJ4_CORST</name>
<dbReference type="AlphaFoldDB" id="A0ABC8CIJ4"/>
<gene>
    <name evidence="1" type="ORF">A9D01_03015</name>
</gene>
<dbReference type="Pfam" id="PF00300">
    <property type="entry name" value="His_Phos_1"/>
    <property type="match status" value="1"/>
</dbReference>
<sequence length="182" mass="20148">MTIIVMRHFEDSKSSHDGLSSRGREQAREIGQQFDRLQCGDIFSSPALRCISTAKIIAKDDPSSPTIEPKLLEPQLSHLPPRGLWPNREPWDEYVTNISAFLTSCMRKQTALPTLWIAHSGTIDALIEGIVGHGAANLEADSTYGQCLVIDRPPSDPWLGLALRAFNVDLPNAINFSKRIVT</sequence>
<dbReference type="EMBL" id="CP024932">
    <property type="protein sequence ID" value="ATZ07894.1"/>
    <property type="molecule type" value="Genomic_DNA"/>
</dbReference>
<reference evidence="1 2" key="1">
    <citation type="submission" date="2017-11" db="EMBL/GenBank/DDBJ databases">
        <title>Whole genome sequencing of cultured pathogen.</title>
        <authorList>
            <person name="Hoffmann M."/>
            <person name="Sanchez M."/>
            <person name="Timme R."/>
            <person name="Nudel K."/>
            <person name="Bry L."/>
        </authorList>
    </citation>
    <scope>NUCLEOTIDE SEQUENCE [LARGE SCALE GENOMIC DNA]</scope>
    <source>
        <strain evidence="1 2">216</strain>
    </source>
</reference>